<keyword evidence="1" id="KW-0472">Membrane</keyword>
<gene>
    <name evidence="2" type="ORF">RUN39_v1_3890001</name>
</gene>
<organism evidence="2">
    <name type="scientific">Ralstonia solanacearum</name>
    <name type="common">Pseudomonas solanacearum</name>
    <dbReference type="NCBI Taxonomy" id="305"/>
    <lineage>
        <taxon>Bacteria</taxon>
        <taxon>Pseudomonadati</taxon>
        <taxon>Pseudomonadota</taxon>
        <taxon>Betaproteobacteria</taxon>
        <taxon>Burkholderiales</taxon>
        <taxon>Burkholderiaceae</taxon>
        <taxon>Ralstonia</taxon>
        <taxon>Ralstonia solanacearum species complex</taxon>
    </lineage>
</organism>
<dbReference type="EMBL" id="LN899819">
    <property type="protein sequence ID" value="CUV16005.1"/>
    <property type="molecule type" value="Genomic_DNA"/>
</dbReference>
<evidence type="ECO:0000256" key="1">
    <source>
        <dbReference type="SAM" id="Phobius"/>
    </source>
</evidence>
<reference evidence="2" key="1">
    <citation type="submission" date="2015-10" db="EMBL/GenBank/DDBJ databases">
        <authorList>
            <person name="Gilbert D.G."/>
        </authorList>
    </citation>
    <scope>NUCLEOTIDE SEQUENCE</scope>
    <source>
        <strain evidence="2">Phyl III-seqv23</strain>
    </source>
</reference>
<name>A0A0S4U202_RALSL</name>
<proteinExistence type="predicted"/>
<feature type="transmembrane region" description="Helical" evidence="1">
    <location>
        <begin position="6"/>
        <end position="28"/>
    </location>
</feature>
<keyword evidence="1" id="KW-0812">Transmembrane</keyword>
<accession>A0A0S4U202</accession>
<evidence type="ECO:0000313" key="2">
    <source>
        <dbReference type="EMBL" id="CUV16005.1"/>
    </source>
</evidence>
<dbReference type="AlphaFoldDB" id="A0A0S4U202"/>
<keyword evidence="1" id="KW-1133">Transmembrane helix</keyword>
<protein>
    <submittedName>
        <fullName evidence="2">Uncharacterized protein</fullName>
    </submittedName>
</protein>
<sequence>MLTERIGLPACAGVFALVYLVVMPLNALQGRQLARQAASAG</sequence>